<reference evidence="6" key="1">
    <citation type="submission" date="2005-08" db="EMBL/GenBank/DDBJ databases">
        <title>Complete sequence of Pelodictyon luteolum DSM 273.</title>
        <authorList>
            <consortium name="US DOE Joint Genome Institute"/>
            <person name="Copeland A."/>
            <person name="Lucas S."/>
            <person name="Lapidus A."/>
            <person name="Barry K."/>
            <person name="Detter J.C."/>
            <person name="Glavina T."/>
            <person name="Hammon N."/>
            <person name="Israni S."/>
            <person name="Pitluck S."/>
            <person name="Bryant D."/>
            <person name="Schmutz J."/>
            <person name="Larimer F."/>
            <person name="Land M."/>
            <person name="Kyrpides N."/>
            <person name="Ivanova N."/>
            <person name="Richardson P."/>
        </authorList>
    </citation>
    <scope>NUCLEOTIDE SEQUENCE [LARGE SCALE GENOMIC DNA]</scope>
    <source>
        <strain evidence="6">DSM 273 / BCRC 81028 / 2530</strain>
    </source>
</reference>
<dbReference type="EMBL" id="CP000096">
    <property type="protein sequence ID" value="ABB23217.1"/>
    <property type="molecule type" value="Genomic_DNA"/>
</dbReference>
<dbReference type="SUPFAM" id="SSF53474">
    <property type="entry name" value="alpha/beta-Hydrolases"/>
    <property type="match status" value="1"/>
</dbReference>
<comment type="similarity">
    <text evidence="3">Belongs to the AB hydrolase superfamily. MenH family.</text>
</comment>
<dbReference type="InterPro" id="IPR022485">
    <property type="entry name" value="SHCHC_synthase_MenH"/>
</dbReference>
<dbReference type="PANTHER" id="PTHR42916:SF1">
    <property type="entry name" value="PROTEIN PHYLLO, CHLOROPLASTIC"/>
    <property type="match status" value="1"/>
</dbReference>
<dbReference type="ESTHER" id="pelld-q3b614">
    <property type="family name" value="MenH_SHCHC"/>
</dbReference>
<gene>
    <name evidence="3" type="primary">menH</name>
    <name evidence="5" type="ordered locus">Plut_0329</name>
</gene>
<dbReference type="Proteomes" id="UP000002709">
    <property type="component" value="Chromosome"/>
</dbReference>
<comment type="subunit">
    <text evidence="3">Monomer.</text>
</comment>
<name>Q3B614_CHLL3</name>
<dbReference type="InterPro" id="IPR029058">
    <property type="entry name" value="AB_hydrolase_fold"/>
</dbReference>
<dbReference type="eggNOG" id="COG0596">
    <property type="taxonomic scope" value="Bacteria"/>
</dbReference>
<dbReference type="Pfam" id="PF00561">
    <property type="entry name" value="Abhydrolase_1"/>
    <property type="match status" value="1"/>
</dbReference>
<dbReference type="GO" id="GO:0009234">
    <property type="term" value="P:menaquinone biosynthetic process"/>
    <property type="evidence" value="ECO:0007669"/>
    <property type="project" value="UniProtKB-UniRule"/>
</dbReference>
<dbReference type="InterPro" id="IPR000073">
    <property type="entry name" value="AB_hydrolase_1"/>
</dbReference>
<dbReference type="STRING" id="319225.Plut_0329"/>
<dbReference type="PANTHER" id="PTHR42916">
    <property type="entry name" value="2-SUCCINYL-5-ENOLPYRUVYL-6-HYDROXY-3-CYCLOHEXENE-1-CARBOXYLATE SYNTHASE"/>
    <property type="match status" value="1"/>
</dbReference>
<evidence type="ECO:0000259" key="4">
    <source>
        <dbReference type="Pfam" id="PF00561"/>
    </source>
</evidence>
<feature type="domain" description="AB hydrolase-1" evidence="4">
    <location>
        <begin position="43"/>
        <end position="284"/>
    </location>
</feature>
<comment type="pathway">
    <text evidence="3">Quinol/quinone metabolism; menaquinone biosynthesis.</text>
</comment>
<dbReference type="Gene3D" id="3.40.50.1820">
    <property type="entry name" value="alpha/beta hydrolase"/>
    <property type="match status" value="1"/>
</dbReference>
<sequence length="301" mass="33356">MALTSACKWITEGAAGSLYCTMDTITPIQVPLRFTTIGDPSLPSVVFLHGFLGSGSDWLPFTSGLSGSLHCILVDLPGHGGAVFRDNGPDGLQEESEASSGYFLHTVDTLAEGLRKLLPAPGFLVGYSMGGRIGVALLLRHPELFQRAVIVSSSPGLRTEEERLARRKSDEGTARKIERNFEGFLEFWYSQPLFSTLKSHPLFHEVETLRQKGSPRSLARALRLLGTGNQPSFWDQCAASPVPVQFMAGEKDPKYLEIGRQMVNLFPHSRLETFPGCGHTLHIEARDRFQERLQHFFNQQD</sequence>
<protein>
    <recommendedName>
        <fullName evidence="3">Putative 2-succinyl-6-hydroxy-2,4-cyclohexadiene-1-carboxylate synthase</fullName>
        <shortName evidence="3">SHCHC synthase</shortName>
        <ecNumber evidence="3">4.2.99.20</ecNumber>
    </recommendedName>
</protein>
<evidence type="ECO:0000256" key="3">
    <source>
        <dbReference type="HAMAP-Rule" id="MF_01660"/>
    </source>
</evidence>
<evidence type="ECO:0000313" key="5">
    <source>
        <dbReference type="EMBL" id="ABB23217.1"/>
    </source>
</evidence>
<evidence type="ECO:0000256" key="2">
    <source>
        <dbReference type="ARBA" id="ARBA00023239"/>
    </source>
</evidence>
<evidence type="ECO:0000256" key="1">
    <source>
        <dbReference type="ARBA" id="ARBA00022428"/>
    </source>
</evidence>
<evidence type="ECO:0000313" key="6">
    <source>
        <dbReference type="Proteomes" id="UP000002709"/>
    </source>
</evidence>
<comment type="function">
    <text evidence="3">Catalyzes a proton abstraction reaction that results in 2,5-elimination of pyruvate from 2-succinyl-5-enolpyruvyl-6-hydroxy-3-cyclohexene-1-carboxylate (SEPHCHC) and the formation of 2-succinyl-6-hydroxy-2,4-cyclohexadiene-1-carboxylate (SHCHC).</text>
</comment>
<dbReference type="NCBIfam" id="TIGR03695">
    <property type="entry name" value="menH_SHCHC"/>
    <property type="match status" value="1"/>
</dbReference>
<accession>Q3B614</accession>
<dbReference type="KEGG" id="plt:Plut_0329"/>
<dbReference type="HAMAP" id="MF_01660">
    <property type="entry name" value="MenH"/>
    <property type="match status" value="1"/>
</dbReference>
<dbReference type="UniPathway" id="UPA01057">
    <property type="reaction ID" value="UER00900"/>
</dbReference>
<proteinExistence type="inferred from homology"/>
<dbReference type="GO" id="GO:0070205">
    <property type="term" value="F:2-succinyl-6-hydroxy-2,4-cyclohexadiene-1-carboxylate synthase activity"/>
    <property type="evidence" value="ECO:0007669"/>
    <property type="project" value="UniProtKB-UniRule"/>
</dbReference>
<dbReference type="EC" id="4.2.99.20" evidence="3"/>
<dbReference type="AlphaFoldDB" id="Q3B614"/>
<keyword evidence="1 3" id="KW-0474">Menaquinone biosynthesis</keyword>
<organism evidence="5 6">
    <name type="scientific">Chlorobium luteolum (strain DSM 273 / BCRC 81028 / 2530)</name>
    <name type="common">Pelodictyon luteolum</name>
    <dbReference type="NCBI Taxonomy" id="319225"/>
    <lineage>
        <taxon>Bacteria</taxon>
        <taxon>Pseudomonadati</taxon>
        <taxon>Chlorobiota</taxon>
        <taxon>Chlorobiia</taxon>
        <taxon>Chlorobiales</taxon>
        <taxon>Chlorobiaceae</taxon>
        <taxon>Chlorobium/Pelodictyon group</taxon>
        <taxon>Pelodictyon</taxon>
    </lineage>
</organism>
<keyword evidence="6" id="KW-1185">Reference proteome</keyword>
<dbReference type="HOGENOM" id="CLU_020336_38_1_10"/>
<comment type="pathway">
    <text evidence="3">Quinol/quinone metabolism; 1,4-dihydroxy-2-naphthoate biosynthesis; 1,4-dihydroxy-2-naphthoate from chorismate: step 3/7.</text>
</comment>
<comment type="catalytic activity">
    <reaction evidence="3">
        <text>5-enolpyruvoyl-6-hydroxy-2-succinyl-cyclohex-3-ene-1-carboxylate = (1R,6R)-6-hydroxy-2-succinyl-cyclohexa-2,4-diene-1-carboxylate + pyruvate</text>
        <dbReference type="Rhea" id="RHEA:25597"/>
        <dbReference type="ChEBI" id="CHEBI:15361"/>
        <dbReference type="ChEBI" id="CHEBI:58689"/>
        <dbReference type="ChEBI" id="CHEBI:58818"/>
        <dbReference type="EC" id="4.2.99.20"/>
    </reaction>
</comment>
<keyword evidence="2 3" id="KW-0456">Lyase</keyword>
<dbReference type="UniPathway" id="UPA00079"/>